<feature type="signal peptide" evidence="1">
    <location>
        <begin position="1"/>
        <end position="25"/>
    </location>
</feature>
<dbReference type="EMBL" id="SZYD01000017">
    <property type="protein sequence ID" value="KAD3067650.1"/>
    <property type="molecule type" value="Genomic_DNA"/>
</dbReference>
<name>A0A5N6M164_9ASTR</name>
<comment type="caution">
    <text evidence="3">The sequence shown here is derived from an EMBL/GenBank/DDBJ whole genome shotgun (WGS) entry which is preliminary data.</text>
</comment>
<dbReference type="InterPro" id="IPR001969">
    <property type="entry name" value="Aspartic_peptidase_AS"/>
</dbReference>
<dbReference type="Proteomes" id="UP000326396">
    <property type="component" value="Linkage Group LG7"/>
</dbReference>
<dbReference type="PROSITE" id="PS00141">
    <property type="entry name" value="ASP_PROTEASE"/>
    <property type="match status" value="1"/>
</dbReference>
<dbReference type="InterPro" id="IPR021109">
    <property type="entry name" value="Peptidase_aspartic_dom_sf"/>
</dbReference>
<dbReference type="Gene3D" id="3.30.70.270">
    <property type="match status" value="1"/>
</dbReference>
<evidence type="ECO:0000259" key="2">
    <source>
        <dbReference type="Pfam" id="PF00078"/>
    </source>
</evidence>
<protein>
    <recommendedName>
        <fullName evidence="2">Reverse transcriptase domain-containing protein</fullName>
    </recommendedName>
</protein>
<keyword evidence="4" id="KW-1185">Reference proteome</keyword>
<evidence type="ECO:0000313" key="4">
    <source>
        <dbReference type="Proteomes" id="UP000326396"/>
    </source>
</evidence>
<dbReference type="Gene3D" id="3.10.10.10">
    <property type="entry name" value="HIV Type 1 Reverse Transcriptase, subunit A, domain 1"/>
    <property type="match status" value="1"/>
</dbReference>
<dbReference type="OrthoDB" id="117622at2759"/>
<dbReference type="GO" id="GO:0004190">
    <property type="term" value="F:aspartic-type endopeptidase activity"/>
    <property type="evidence" value="ECO:0007669"/>
    <property type="project" value="InterPro"/>
</dbReference>
<dbReference type="CDD" id="cd00303">
    <property type="entry name" value="retropepsin_like"/>
    <property type="match status" value="1"/>
</dbReference>
<dbReference type="GO" id="GO:0006508">
    <property type="term" value="P:proteolysis"/>
    <property type="evidence" value="ECO:0007669"/>
    <property type="project" value="InterPro"/>
</dbReference>
<feature type="chain" id="PRO_5024304149" description="Reverse transcriptase domain-containing protein" evidence="1">
    <location>
        <begin position="26"/>
        <end position="421"/>
    </location>
</feature>
<dbReference type="PANTHER" id="PTHR24559">
    <property type="entry name" value="TRANSPOSON TY3-I GAG-POL POLYPROTEIN"/>
    <property type="match status" value="1"/>
</dbReference>
<dbReference type="Gene3D" id="2.40.70.10">
    <property type="entry name" value="Acid Proteases"/>
    <property type="match status" value="1"/>
</dbReference>
<dbReference type="SUPFAM" id="SSF50630">
    <property type="entry name" value="Acid proteases"/>
    <property type="match status" value="1"/>
</dbReference>
<keyword evidence="1" id="KW-0732">Signal</keyword>
<dbReference type="AlphaFoldDB" id="A0A5N6M164"/>
<reference evidence="3 4" key="1">
    <citation type="submission" date="2019-05" db="EMBL/GenBank/DDBJ databases">
        <title>Mikania micrantha, genome provides insights into the molecular mechanism of rapid growth.</title>
        <authorList>
            <person name="Liu B."/>
        </authorList>
    </citation>
    <scope>NUCLEOTIDE SEQUENCE [LARGE SCALE GENOMIC DNA]</scope>
    <source>
        <strain evidence="3">NLD-2019</strain>
        <tissue evidence="3">Leaf</tissue>
    </source>
</reference>
<dbReference type="InterPro" id="IPR053134">
    <property type="entry name" value="RNA-dir_DNA_polymerase"/>
</dbReference>
<dbReference type="InterPro" id="IPR000477">
    <property type="entry name" value="RT_dom"/>
</dbReference>
<dbReference type="Pfam" id="PF08284">
    <property type="entry name" value="RVP_2"/>
    <property type="match status" value="1"/>
</dbReference>
<dbReference type="PANTHER" id="PTHR24559:SF441">
    <property type="entry name" value="NUCLEOTIDYLTRANSFERASE, RIBONUCLEASE H"/>
    <property type="match status" value="1"/>
</dbReference>
<accession>A0A5N6M164</accession>
<dbReference type="SUPFAM" id="SSF56672">
    <property type="entry name" value="DNA/RNA polymerases"/>
    <property type="match status" value="1"/>
</dbReference>
<proteinExistence type="predicted"/>
<dbReference type="Pfam" id="PF00078">
    <property type="entry name" value="RVT_1"/>
    <property type="match status" value="1"/>
</dbReference>
<feature type="domain" description="Reverse transcriptase" evidence="2">
    <location>
        <begin position="345"/>
        <end position="415"/>
    </location>
</feature>
<evidence type="ECO:0000256" key="1">
    <source>
        <dbReference type="SAM" id="SignalP"/>
    </source>
</evidence>
<dbReference type="InterPro" id="IPR043502">
    <property type="entry name" value="DNA/RNA_pol_sf"/>
</dbReference>
<sequence length="421" mass="47114">MFILSNTNFLCFNLLFLSLQSQSSPTTTTWRRVPSNPNSSASSSLCYKHRSHCVNGDSIRPDRRKIEEMDAVDAAAKLRSKFFSLLSSRRSAKGTCLALEVAGLLAYDGAVQTFKLEGAIQGIPISLLVDSGATHNFVSSKLTSALAIPFEGIVGINIRLGDGHVVLIVHSETMDGVVCSNWALCFSLNALVFDTGDLDLILGMEWLQSLGEVTHDWKHVWMKFMYLDMPVTLQGVLLTQPQAAALQQWLALDDDTRTLLEIWTTQEVPPLSHASFAHLILTQQSQLRILLTNYAALFLTPSVAVRPYRYPHIQKNEIERQVQELLTLGMIRPSNSAYSSPVNLVRKKDNSWRMCVDYRALNKATIPDKFPVPVVEELLDELYGASFFSKLDLKSGYNQIRMKEDSIQKTAFRTHEGIMSI</sequence>
<dbReference type="CDD" id="cd01647">
    <property type="entry name" value="RT_LTR"/>
    <property type="match status" value="1"/>
</dbReference>
<gene>
    <name evidence="3" type="ORF">E3N88_35530</name>
</gene>
<organism evidence="3 4">
    <name type="scientific">Mikania micrantha</name>
    <name type="common">bitter vine</name>
    <dbReference type="NCBI Taxonomy" id="192012"/>
    <lineage>
        <taxon>Eukaryota</taxon>
        <taxon>Viridiplantae</taxon>
        <taxon>Streptophyta</taxon>
        <taxon>Embryophyta</taxon>
        <taxon>Tracheophyta</taxon>
        <taxon>Spermatophyta</taxon>
        <taxon>Magnoliopsida</taxon>
        <taxon>eudicotyledons</taxon>
        <taxon>Gunneridae</taxon>
        <taxon>Pentapetalae</taxon>
        <taxon>asterids</taxon>
        <taxon>campanulids</taxon>
        <taxon>Asterales</taxon>
        <taxon>Asteraceae</taxon>
        <taxon>Asteroideae</taxon>
        <taxon>Heliantheae alliance</taxon>
        <taxon>Eupatorieae</taxon>
        <taxon>Mikania</taxon>
    </lineage>
</organism>
<dbReference type="InterPro" id="IPR043128">
    <property type="entry name" value="Rev_trsase/Diguanyl_cyclase"/>
</dbReference>
<evidence type="ECO:0000313" key="3">
    <source>
        <dbReference type="EMBL" id="KAD3067650.1"/>
    </source>
</evidence>